<dbReference type="EMBL" id="BQNB010018882">
    <property type="protein sequence ID" value="GJT79264.1"/>
    <property type="molecule type" value="Genomic_DNA"/>
</dbReference>
<feature type="region of interest" description="Disordered" evidence="1">
    <location>
        <begin position="246"/>
        <end position="265"/>
    </location>
</feature>
<gene>
    <name evidence="2" type="ORF">Tco_1053606</name>
</gene>
<reference evidence="2" key="1">
    <citation type="journal article" date="2022" name="Int. J. Mol. Sci.">
        <title>Draft Genome of Tanacetum Coccineum: Genomic Comparison of Closely Related Tanacetum-Family Plants.</title>
        <authorList>
            <person name="Yamashiro T."/>
            <person name="Shiraishi A."/>
            <person name="Nakayama K."/>
            <person name="Satake H."/>
        </authorList>
    </citation>
    <scope>NUCLEOTIDE SEQUENCE</scope>
</reference>
<proteinExistence type="predicted"/>
<feature type="compositionally biased region" description="Acidic residues" evidence="1">
    <location>
        <begin position="248"/>
        <end position="259"/>
    </location>
</feature>
<dbReference type="Proteomes" id="UP001151760">
    <property type="component" value="Unassembled WGS sequence"/>
</dbReference>
<accession>A0ABQ5GVB0</accession>
<comment type="caution">
    <text evidence="2">The sequence shown here is derived from an EMBL/GenBank/DDBJ whole genome shotgun (WGS) entry which is preliminary data.</text>
</comment>
<sequence length="447" mass="50255">MASSSTCTTPKAQRIDKIERQIIDGKLTLVDDGGNPLPKVVSTKNVDSDSEVEYVVDDPAVFMASTGLKRGTDSGYGNMKMEPNIENMTMNVYLEYEAAKERQLWDDVRSRRSPTNYDEADVDSFNRNKSKTFSFTYSHNLTPPHPCFLPVQPCPTNYLVSTNESNDVDIENMTIAEYNLYVAKQSLEMNPLSNHSYGFTPQFFSQPPHTSNTSKKDSDFHKILDDLFRTGAENMMRMGQDIVQDNIWEPDDDLEEDQKDDGNDRDTFDIWDITVEDVERIRQFFTPNVDVIENVIQPLIPKTLHTTPPNEDYMAPATKSILDDLLEEFGDEILNVTMVDEGAKSNPAKDLEELERLLAKEPQNMASSSTCTTPKAQGIDKIERQIIDGKLTLVDDDGKPLPKVAFTKNEDSDSEVEYVVDDPTVFMASTGLKRGADSGYGTNSLLE</sequence>
<protein>
    <submittedName>
        <fullName evidence="2">Uncharacterized protein</fullName>
    </submittedName>
</protein>
<name>A0ABQ5GVB0_9ASTR</name>
<organism evidence="2 3">
    <name type="scientific">Tanacetum coccineum</name>
    <dbReference type="NCBI Taxonomy" id="301880"/>
    <lineage>
        <taxon>Eukaryota</taxon>
        <taxon>Viridiplantae</taxon>
        <taxon>Streptophyta</taxon>
        <taxon>Embryophyta</taxon>
        <taxon>Tracheophyta</taxon>
        <taxon>Spermatophyta</taxon>
        <taxon>Magnoliopsida</taxon>
        <taxon>eudicotyledons</taxon>
        <taxon>Gunneridae</taxon>
        <taxon>Pentapetalae</taxon>
        <taxon>asterids</taxon>
        <taxon>campanulids</taxon>
        <taxon>Asterales</taxon>
        <taxon>Asteraceae</taxon>
        <taxon>Asteroideae</taxon>
        <taxon>Anthemideae</taxon>
        <taxon>Anthemidinae</taxon>
        <taxon>Tanacetum</taxon>
    </lineage>
</organism>
<evidence type="ECO:0000313" key="3">
    <source>
        <dbReference type="Proteomes" id="UP001151760"/>
    </source>
</evidence>
<evidence type="ECO:0000256" key="1">
    <source>
        <dbReference type="SAM" id="MobiDB-lite"/>
    </source>
</evidence>
<reference evidence="2" key="2">
    <citation type="submission" date="2022-01" db="EMBL/GenBank/DDBJ databases">
        <authorList>
            <person name="Yamashiro T."/>
            <person name="Shiraishi A."/>
            <person name="Satake H."/>
            <person name="Nakayama K."/>
        </authorList>
    </citation>
    <scope>NUCLEOTIDE SEQUENCE</scope>
</reference>
<keyword evidence="3" id="KW-1185">Reference proteome</keyword>
<evidence type="ECO:0000313" key="2">
    <source>
        <dbReference type="EMBL" id="GJT79264.1"/>
    </source>
</evidence>